<evidence type="ECO:0000256" key="3">
    <source>
        <dbReference type="ARBA" id="ARBA00022833"/>
    </source>
</evidence>
<dbReference type="PROSITE" id="PS51157">
    <property type="entry name" value="ZF_UBR"/>
    <property type="match status" value="1"/>
</dbReference>
<dbReference type="PANTHER" id="PTHR21725:SF1">
    <property type="entry name" value="E3 UBIQUITIN-PROTEIN LIGASE UBR4"/>
    <property type="match status" value="1"/>
</dbReference>
<dbReference type="Pfam" id="PF02207">
    <property type="entry name" value="zf-UBR"/>
    <property type="match status" value="1"/>
</dbReference>
<evidence type="ECO:0000256" key="2">
    <source>
        <dbReference type="ARBA" id="ARBA00022771"/>
    </source>
</evidence>
<dbReference type="InterPro" id="IPR003126">
    <property type="entry name" value="Znf_UBR"/>
</dbReference>
<keyword evidence="2" id="KW-0863">Zinc-finger</keyword>
<keyword evidence="3" id="KW-0862">Zinc</keyword>
<sequence length="436" mass="48986">MFPDLSGTHEIDSSNGIKPPENTMQFFTECLTRFKNSDEKTKMEVVHSVQSQVLSDERRVGELCSSVVCVTGLVGVVVSGASLPVRGRVSSLLPSLLGLISGDESWKTRALSMVGGLASLCAGLGEFIQREKEKKTKKSGGQEGIFEDAESEFSLLSRSSSALSLIETTLGEMLTELQRQKQSTEMDQERKALRDEVARVLKEHFTESVTPRTGKPGGVIGLDIGMERQKMEEQLRMKMKELEEERQREKEEMAQAMLELKKEQEKNAQLIEQGRKWAEQERKRKEEEDHIIRQHLLTKSCTFFKNDQTTYVTQPYYDCRTCNMLNPKAICATCITSCHSGHDVAYVRDGIAYCDCCIECDCKQLPDRCLTKVAPNTSQGFFRCKTCNQSDLCLPCARKCHSGHDIALVNRGSFICACSKGDDSSMRCRFSQEQTE</sequence>
<dbReference type="PANTHER" id="PTHR21725">
    <property type="entry name" value="E3 UBIQUITIN-PROTEIN LIGASE UBR4"/>
    <property type="match status" value="1"/>
</dbReference>
<proteinExistence type="predicted"/>
<reference evidence="8 9" key="1">
    <citation type="journal article" date="2022" name="bioRxiv">
        <title>Genomics of Preaxostyla Flagellates Illuminates Evolutionary Transitions and the Path Towards Mitochondrial Loss.</title>
        <authorList>
            <person name="Novak L.V.F."/>
            <person name="Treitli S.C."/>
            <person name="Pyrih J."/>
            <person name="Halakuc P."/>
            <person name="Pipaliya S.V."/>
            <person name="Vacek V."/>
            <person name="Brzon O."/>
            <person name="Soukal P."/>
            <person name="Eme L."/>
            <person name="Dacks J.B."/>
            <person name="Karnkowska A."/>
            <person name="Elias M."/>
            <person name="Hampl V."/>
        </authorList>
    </citation>
    <scope>NUCLEOTIDE SEQUENCE [LARGE SCALE GENOMIC DNA]</scope>
    <source>
        <strain evidence="8">NAU3</strain>
        <tissue evidence="8">Gut</tissue>
    </source>
</reference>
<dbReference type="SMART" id="SM00396">
    <property type="entry name" value="ZnF_UBR1"/>
    <property type="match status" value="2"/>
</dbReference>
<keyword evidence="9" id="KW-1185">Reference proteome</keyword>
<comment type="caution">
    <text evidence="8">The sequence shown here is derived from an EMBL/GenBank/DDBJ whole genome shotgun (WGS) entry which is preliminary data.</text>
</comment>
<feature type="domain" description="UBR-type" evidence="7">
    <location>
        <begin position="299"/>
        <end position="367"/>
    </location>
</feature>
<gene>
    <name evidence="8" type="ORF">BLNAU_4847</name>
</gene>
<feature type="zinc finger region" description="UBR-type" evidence="4">
    <location>
        <begin position="299"/>
        <end position="367"/>
    </location>
</feature>
<evidence type="ECO:0000313" key="8">
    <source>
        <dbReference type="EMBL" id="KAK2960294.1"/>
    </source>
</evidence>
<dbReference type="EMBL" id="JARBJD010000024">
    <property type="protein sequence ID" value="KAK2960294.1"/>
    <property type="molecule type" value="Genomic_DNA"/>
</dbReference>
<protein>
    <recommendedName>
        <fullName evidence="7">UBR-type domain-containing protein</fullName>
    </recommendedName>
</protein>
<evidence type="ECO:0000256" key="6">
    <source>
        <dbReference type="SAM" id="MobiDB-lite"/>
    </source>
</evidence>
<dbReference type="Proteomes" id="UP001281761">
    <property type="component" value="Unassembled WGS sequence"/>
</dbReference>
<dbReference type="InterPro" id="IPR045189">
    <property type="entry name" value="UBR4-like"/>
</dbReference>
<organism evidence="8 9">
    <name type="scientific">Blattamonas nauphoetae</name>
    <dbReference type="NCBI Taxonomy" id="2049346"/>
    <lineage>
        <taxon>Eukaryota</taxon>
        <taxon>Metamonada</taxon>
        <taxon>Preaxostyla</taxon>
        <taxon>Oxymonadida</taxon>
        <taxon>Blattamonas</taxon>
    </lineage>
</organism>
<evidence type="ECO:0000256" key="1">
    <source>
        <dbReference type="ARBA" id="ARBA00022723"/>
    </source>
</evidence>
<evidence type="ECO:0000259" key="7">
    <source>
        <dbReference type="PROSITE" id="PS51157"/>
    </source>
</evidence>
<dbReference type="CDD" id="cd19671">
    <property type="entry name" value="UBR-box_UBR4_5_6_7"/>
    <property type="match status" value="1"/>
</dbReference>
<name>A0ABQ9Y9B4_9EUKA</name>
<keyword evidence="1" id="KW-0479">Metal-binding</keyword>
<feature type="region of interest" description="Disordered" evidence="6">
    <location>
        <begin position="1"/>
        <end position="20"/>
    </location>
</feature>
<keyword evidence="5" id="KW-0175">Coiled coil</keyword>
<evidence type="ECO:0000256" key="5">
    <source>
        <dbReference type="SAM" id="Coils"/>
    </source>
</evidence>
<accession>A0ABQ9Y9B4</accession>
<evidence type="ECO:0000313" key="9">
    <source>
        <dbReference type="Proteomes" id="UP001281761"/>
    </source>
</evidence>
<evidence type="ECO:0000256" key="4">
    <source>
        <dbReference type="PROSITE-ProRule" id="PRU00508"/>
    </source>
</evidence>
<feature type="coiled-coil region" evidence="5">
    <location>
        <begin position="228"/>
        <end position="280"/>
    </location>
</feature>